<dbReference type="SUPFAM" id="SSF46894">
    <property type="entry name" value="C-terminal effector domain of the bipartite response regulators"/>
    <property type="match status" value="1"/>
</dbReference>
<dbReference type="EMBL" id="BAABDF010000007">
    <property type="protein sequence ID" value="GAA3871787.1"/>
    <property type="molecule type" value="Genomic_DNA"/>
</dbReference>
<keyword evidence="2" id="KW-0238">DNA-binding</keyword>
<sequence length="217" mass="22824">MTKDRTDSQSGAAQRGPVKLSVLIADDHSLIADALRIVLETSDDFTVALCATLDDTLAALSGGGVDILMLDIAMPGMEGLSSVRNVVELSPETAVIVFSGTVDASFVHSAVDLGARGFISKGQPVQSLAATLRHVAAGNIVLPPDLPARNKGAEITLDGRERTILQAVSEGKTNREIATATQSTEVAIKMKMRAICIKLDAKNRAHAAMIARQRALI</sequence>
<dbReference type="Pfam" id="PF00072">
    <property type="entry name" value="Response_reg"/>
    <property type="match status" value="1"/>
</dbReference>
<dbReference type="Pfam" id="PF00196">
    <property type="entry name" value="GerE"/>
    <property type="match status" value="1"/>
</dbReference>
<reference evidence="7" key="1">
    <citation type="journal article" date="2019" name="Int. J. Syst. Evol. Microbiol.">
        <title>The Global Catalogue of Microorganisms (GCM) 10K type strain sequencing project: providing services to taxonomists for standard genome sequencing and annotation.</title>
        <authorList>
            <consortium name="The Broad Institute Genomics Platform"/>
            <consortium name="The Broad Institute Genome Sequencing Center for Infectious Disease"/>
            <person name="Wu L."/>
            <person name="Ma J."/>
        </authorList>
    </citation>
    <scope>NUCLEOTIDE SEQUENCE [LARGE SCALE GENOMIC DNA]</scope>
    <source>
        <strain evidence="7">JCM 17190</strain>
    </source>
</reference>
<keyword evidence="1 3" id="KW-0597">Phosphoprotein</keyword>
<dbReference type="Proteomes" id="UP001399917">
    <property type="component" value="Unassembled WGS sequence"/>
</dbReference>
<protein>
    <submittedName>
        <fullName evidence="6">Response regulator transcription factor</fullName>
    </submittedName>
</protein>
<name>A0ABP7KBF0_9RHOB</name>
<proteinExistence type="predicted"/>
<dbReference type="SMART" id="SM00448">
    <property type="entry name" value="REC"/>
    <property type="match status" value="1"/>
</dbReference>
<dbReference type="InterPro" id="IPR016032">
    <property type="entry name" value="Sig_transdc_resp-reg_C-effctor"/>
</dbReference>
<evidence type="ECO:0000259" key="5">
    <source>
        <dbReference type="PROSITE" id="PS50110"/>
    </source>
</evidence>
<comment type="caution">
    <text evidence="6">The sequence shown here is derived from an EMBL/GenBank/DDBJ whole genome shotgun (WGS) entry which is preliminary data.</text>
</comment>
<dbReference type="SMART" id="SM00421">
    <property type="entry name" value="HTH_LUXR"/>
    <property type="match status" value="1"/>
</dbReference>
<dbReference type="CDD" id="cd06170">
    <property type="entry name" value="LuxR_C_like"/>
    <property type="match status" value="1"/>
</dbReference>
<keyword evidence="7" id="KW-1185">Reference proteome</keyword>
<evidence type="ECO:0000256" key="1">
    <source>
        <dbReference type="ARBA" id="ARBA00022553"/>
    </source>
</evidence>
<dbReference type="InterPro" id="IPR000792">
    <property type="entry name" value="Tscrpt_reg_LuxR_C"/>
</dbReference>
<dbReference type="PANTHER" id="PTHR45566:SF1">
    <property type="entry name" value="HTH-TYPE TRANSCRIPTIONAL REGULATOR YHJB-RELATED"/>
    <property type="match status" value="1"/>
</dbReference>
<feature type="domain" description="HTH luxR-type" evidence="4">
    <location>
        <begin position="150"/>
        <end position="215"/>
    </location>
</feature>
<dbReference type="PROSITE" id="PS50043">
    <property type="entry name" value="HTH_LUXR_2"/>
    <property type="match status" value="1"/>
</dbReference>
<dbReference type="InterPro" id="IPR058245">
    <property type="entry name" value="NreC/VraR/RcsB-like_REC"/>
</dbReference>
<dbReference type="InterPro" id="IPR051015">
    <property type="entry name" value="EvgA-like"/>
</dbReference>
<evidence type="ECO:0000256" key="2">
    <source>
        <dbReference type="ARBA" id="ARBA00023125"/>
    </source>
</evidence>
<gene>
    <name evidence="6" type="ORF">GCM10022404_22100</name>
</gene>
<dbReference type="InterPro" id="IPR011006">
    <property type="entry name" value="CheY-like_superfamily"/>
</dbReference>
<dbReference type="PROSITE" id="PS50110">
    <property type="entry name" value="RESPONSE_REGULATORY"/>
    <property type="match status" value="1"/>
</dbReference>
<feature type="modified residue" description="4-aspartylphosphate" evidence="3">
    <location>
        <position position="71"/>
    </location>
</feature>
<dbReference type="Gene3D" id="3.40.50.2300">
    <property type="match status" value="1"/>
</dbReference>
<dbReference type="CDD" id="cd17535">
    <property type="entry name" value="REC_NarL-like"/>
    <property type="match status" value="1"/>
</dbReference>
<accession>A0ABP7KBF0</accession>
<evidence type="ECO:0000259" key="4">
    <source>
        <dbReference type="PROSITE" id="PS50043"/>
    </source>
</evidence>
<evidence type="ECO:0000256" key="3">
    <source>
        <dbReference type="PROSITE-ProRule" id="PRU00169"/>
    </source>
</evidence>
<dbReference type="PANTHER" id="PTHR45566">
    <property type="entry name" value="HTH-TYPE TRANSCRIPTIONAL REGULATOR YHJB-RELATED"/>
    <property type="match status" value="1"/>
</dbReference>
<organism evidence="6 7">
    <name type="scientific">Celeribacter arenosi</name>
    <dbReference type="NCBI Taxonomy" id="792649"/>
    <lineage>
        <taxon>Bacteria</taxon>
        <taxon>Pseudomonadati</taxon>
        <taxon>Pseudomonadota</taxon>
        <taxon>Alphaproteobacteria</taxon>
        <taxon>Rhodobacterales</taxon>
        <taxon>Roseobacteraceae</taxon>
        <taxon>Celeribacter</taxon>
    </lineage>
</organism>
<dbReference type="RefSeq" id="WP_344847187.1">
    <property type="nucleotide sequence ID" value="NZ_BAABDF010000007.1"/>
</dbReference>
<dbReference type="InterPro" id="IPR001789">
    <property type="entry name" value="Sig_transdc_resp-reg_receiver"/>
</dbReference>
<dbReference type="SUPFAM" id="SSF52172">
    <property type="entry name" value="CheY-like"/>
    <property type="match status" value="1"/>
</dbReference>
<feature type="domain" description="Response regulatory" evidence="5">
    <location>
        <begin position="21"/>
        <end position="136"/>
    </location>
</feature>
<evidence type="ECO:0000313" key="6">
    <source>
        <dbReference type="EMBL" id="GAA3871787.1"/>
    </source>
</evidence>
<evidence type="ECO:0000313" key="7">
    <source>
        <dbReference type="Proteomes" id="UP001399917"/>
    </source>
</evidence>